<protein>
    <submittedName>
        <fullName evidence="2">Uncharacterized protein</fullName>
    </submittedName>
</protein>
<dbReference type="InterPro" id="IPR022121">
    <property type="entry name" value="Peptidase_M73_camelysin"/>
</dbReference>
<dbReference type="Pfam" id="PF12389">
    <property type="entry name" value="Peptidase_M73"/>
    <property type="match status" value="1"/>
</dbReference>
<dbReference type="EMBL" id="CP060635">
    <property type="protein sequence ID" value="QNM08983.1"/>
    <property type="molecule type" value="Genomic_DNA"/>
</dbReference>
<dbReference type="Proteomes" id="UP000515860">
    <property type="component" value="Chromosome"/>
</dbReference>
<dbReference type="NCBIfam" id="TIGR04088">
    <property type="entry name" value="cognate_SipW"/>
    <property type="match status" value="1"/>
</dbReference>
<organism evidence="2 3">
    <name type="scientific">Wansuia hejianensis</name>
    <dbReference type="NCBI Taxonomy" id="2763667"/>
    <lineage>
        <taxon>Bacteria</taxon>
        <taxon>Bacillati</taxon>
        <taxon>Bacillota</taxon>
        <taxon>Clostridia</taxon>
        <taxon>Lachnospirales</taxon>
        <taxon>Lachnospiraceae</taxon>
        <taxon>Wansuia</taxon>
    </lineage>
</organism>
<evidence type="ECO:0000313" key="2">
    <source>
        <dbReference type="EMBL" id="QNM08983.1"/>
    </source>
</evidence>
<dbReference type="KEGG" id="whj:H9Q79_01390"/>
<gene>
    <name evidence="2" type="ORF">H9Q79_01390</name>
</gene>
<keyword evidence="3" id="KW-1185">Reference proteome</keyword>
<evidence type="ECO:0000256" key="1">
    <source>
        <dbReference type="SAM" id="SignalP"/>
    </source>
</evidence>
<feature type="chain" id="PRO_5039144771" evidence="1">
    <location>
        <begin position="25"/>
        <end position="213"/>
    </location>
</feature>
<accession>A0A7G9GDV1</accession>
<reference evidence="2 3" key="1">
    <citation type="submission" date="2020-08" db="EMBL/GenBank/DDBJ databases">
        <authorList>
            <person name="Liu C."/>
            <person name="Sun Q."/>
        </authorList>
    </citation>
    <scope>NUCLEOTIDE SEQUENCE [LARGE SCALE GENOMIC DNA]</scope>
    <source>
        <strain evidence="2 3">NSJ-29</strain>
    </source>
</reference>
<sequence length="213" mass="22849">MKNTTKTLVLALALAGVLAIGGIAAYFTDADTVTNTFTTGKISLKLLEPAWNPEQAQNITPMQKIAKDPQIRNDGTNPEYVFMEVVVPYEKLVTVNEGGKKNAAADTDLWSYEIKEGWAQVGEGSTDDRKKTHTYLYVYGSSAACTALEKDAVTPALFESVVFVNAVEGQGLEDSVKEIVVNAYGIQTSDINGGKTAPADVWSVLSAQPPALE</sequence>
<proteinExistence type="predicted"/>
<name>A0A7G9GDV1_9FIRM</name>
<feature type="signal peptide" evidence="1">
    <location>
        <begin position="1"/>
        <end position="24"/>
    </location>
</feature>
<dbReference type="InterPro" id="IPR023833">
    <property type="entry name" value="Signal_pept_SipW-depend-type"/>
</dbReference>
<dbReference type="AlphaFoldDB" id="A0A7G9GDV1"/>
<dbReference type="RefSeq" id="WP_118646139.1">
    <property type="nucleotide sequence ID" value="NZ_CP060635.1"/>
</dbReference>
<keyword evidence="1" id="KW-0732">Signal</keyword>
<evidence type="ECO:0000313" key="3">
    <source>
        <dbReference type="Proteomes" id="UP000515860"/>
    </source>
</evidence>